<accession>A0A8J5IHY0</accession>
<evidence type="ECO:0000256" key="1">
    <source>
        <dbReference type="SAM" id="MobiDB-lite"/>
    </source>
</evidence>
<feature type="region of interest" description="Disordered" evidence="1">
    <location>
        <begin position="67"/>
        <end position="93"/>
    </location>
</feature>
<protein>
    <submittedName>
        <fullName evidence="2">Uncharacterized protein</fullName>
    </submittedName>
</protein>
<feature type="compositionally biased region" description="Polar residues" evidence="1">
    <location>
        <begin position="67"/>
        <end position="80"/>
    </location>
</feature>
<gene>
    <name evidence="2" type="ORF">JG688_00015382</name>
</gene>
<dbReference type="Proteomes" id="UP000709295">
    <property type="component" value="Unassembled WGS sequence"/>
</dbReference>
<evidence type="ECO:0000313" key="3">
    <source>
        <dbReference type="Proteomes" id="UP000709295"/>
    </source>
</evidence>
<keyword evidence="3" id="KW-1185">Reference proteome</keyword>
<dbReference type="AlphaFoldDB" id="A0A8J5IHY0"/>
<name>A0A8J5IHY0_9STRA</name>
<sequence length="141" mass="15816">MADFVYTPCISAFTDEGEAVPARYATKWDARTCQSRWASYFKLDILFGERQNVRSHSVLDSSVITRRSASAKDSSDQDGSVNDDPGQFRSLTPMTQSTLAPGLSDNLNAEKFTSQELDDGVLFQPEALLTRWLPIYQPIER</sequence>
<reference evidence="2" key="1">
    <citation type="submission" date="2021-01" db="EMBL/GenBank/DDBJ databases">
        <title>Phytophthora aleatoria, a newly-described species from Pinus radiata is distinct from Phytophthora cactorum isolates based on comparative genomics.</title>
        <authorList>
            <person name="Mcdougal R."/>
            <person name="Panda P."/>
            <person name="Williams N."/>
            <person name="Studholme D.J."/>
        </authorList>
    </citation>
    <scope>NUCLEOTIDE SEQUENCE</scope>
    <source>
        <strain evidence="2">NZFS 4037</strain>
    </source>
</reference>
<organism evidence="2 3">
    <name type="scientific">Phytophthora aleatoria</name>
    <dbReference type="NCBI Taxonomy" id="2496075"/>
    <lineage>
        <taxon>Eukaryota</taxon>
        <taxon>Sar</taxon>
        <taxon>Stramenopiles</taxon>
        <taxon>Oomycota</taxon>
        <taxon>Peronosporomycetes</taxon>
        <taxon>Peronosporales</taxon>
        <taxon>Peronosporaceae</taxon>
        <taxon>Phytophthora</taxon>
    </lineage>
</organism>
<evidence type="ECO:0000313" key="2">
    <source>
        <dbReference type="EMBL" id="KAG6947820.1"/>
    </source>
</evidence>
<dbReference type="EMBL" id="JAENGY010001653">
    <property type="protein sequence ID" value="KAG6947820.1"/>
    <property type="molecule type" value="Genomic_DNA"/>
</dbReference>
<proteinExistence type="predicted"/>
<comment type="caution">
    <text evidence="2">The sequence shown here is derived from an EMBL/GenBank/DDBJ whole genome shotgun (WGS) entry which is preliminary data.</text>
</comment>